<feature type="transmembrane region" description="Helical" evidence="6">
    <location>
        <begin position="432"/>
        <end position="451"/>
    </location>
</feature>
<name>A0A2D3UQ69_9PEZI</name>
<dbReference type="PROSITE" id="PS50850">
    <property type="entry name" value="MFS"/>
    <property type="match status" value="1"/>
</dbReference>
<dbReference type="GO" id="GO:0016020">
    <property type="term" value="C:membrane"/>
    <property type="evidence" value="ECO:0007669"/>
    <property type="project" value="UniProtKB-SubCell"/>
</dbReference>
<dbReference type="FunFam" id="1.20.1250.20:FF:000034">
    <property type="entry name" value="MFS general substrate transporter"/>
    <property type="match status" value="1"/>
</dbReference>
<feature type="transmembrane region" description="Helical" evidence="6">
    <location>
        <begin position="102"/>
        <end position="123"/>
    </location>
</feature>
<dbReference type="AlphaFoldDB" id="A0A2D3UQ69"/>
<evidence type="ECO:0000256" key="4">
    <source>
        <dbReference type="ARBA" id="ARBA00022989"/>
    </source>
</evidence>
<dbReference type="RefSeq" id="XP_023623201.1">
    <property type="nucleotide sequence ID" value="XM_023767433.1"/>
</dbReference>
<keyword evidence="9" id="KW-1185">Reference proteome</keyword>
<feature type="transmembrane region" description="Helical" evidence="6">
    <location>
        <begin position="365"/>
        <end position="386"/>
    </location>
</feature>
<comment type="subcellular location">
    <subcellularLocation>
        <location evidence="1">Membrane</location>
        <topology evidence="1">Multi-pass membrane protein</topology>
    </subcellularLocation>
</comment>
<gene>
    <name evidence="8" type="ORF">RCC_02150</name>
</gene>
<dbReference type="FunFam" id="1.20.1250.20:FF:000364">
    <property type="entry name" value="MFS general substrate transporter"/>
    <property type="match status" value="1"/>
</dbReference>
<feature type="transmembrane region" description="Helical" evidence="6">
    <location>
        <begin position="130"/>
        <end position="149"/>
    </location>
</feature>
<dbReference type="SUPFAM" id="SSF103473">
    <property type="entry name" value="MFS general substrate transporter"/>
    <property type="match status" value="1"/>
</dbReference>
<sequence length="521" mass="57482">MAHSPHRSDADSLSTNEKNGGVIHHVEEAAARMNKGVTDEERAWLANIDPKEQDRIYHKVDRRVVPMLALLYLIAHLDRANIGNAKIEGLEASLNMTGNDYNIALVVFFIPYILCEVPSNMLLSKFTRPSYYIGILVTCWGIVMTLSGITHSFAGLCVTRFLIGFFESGFFPGAMWLVSQWYPPQKTQTRMACFYLSSALSGAFSGMLAAGIAQLDGVAGLRGWRWIFLLEGILSVAIGASCFFLMADSPSKASWLTPEEAKFLNLSHLAYRGVRTNTKTTEKKPRINWAILKQVTSDWQLYLQAIVFWSNCVPNYGLKFTMPTIIKSMGFTSTTAQLLTAPPYVCGAISAVVSALFADRLSWRMPFIVGPQILLVISFSTLFSFAAEIKNNIALCYVMVCVACVGLYPIIPGNNSWTINNLAGAEKRATGIAFMIMIGNSGGIAGSFIFLQSEAPRYPTGFGSSLGFACAGLCAAFLLEFLYWAHNRRNEHLTEEAAIAQYGEEELERLGDKSPLFKYAL</sequence>
<accession>A0A2D3UQ69</accession>
<dbReference type="Pfam" id="PF07690">
    <property type="entry name" value="MFS_1"/>
    <property type="match status" value="1"/>
</dbReference>
<dbReference type="PANTHER" id="PTHR43791:SF54">
    <property type="entry name" value="MAJOR FACILITATOR SUPERFAMILY (MFS) PROFILE DOMAIN-CONTAINING PROTEIN-RELATED"/>
    <property type="match status" value="1"/>
</dbReference>
<keyword evidence="2" id="KW-0813">Transport</keyword>
<dbReference type="Gene3D" id="1.20.1250.20">
    <property type="entry name" value="MFS general substrate transporter like domains"/>
    <property type="match status" value="2"/>
</dbReference>
<feature type="transmembrane region" description="Helical" evidence="6">
    <location>
        <begin position="226"/>
        <end position="247"/>
    </location>
</feature>
<feature type="transmembrane region" description="Helical" evidence="6">
    <location>
        <begin position="161"/>
        <end position="182"/>
    </location>
</feature>
<organism evidence="8 9">
    <name type="scientific">Ramularia collo-cygni</name>
    <dbReference type="NCBI Taxonomy" id="112498"/>
    <lineage>
        <taxon>Eukaryota</taxon>
        <taxon>Fungi</taxon>
        <taxon>Dikarya</taxon>
        <taxon>Ascomycota</taxon>
        <taxon>Pezizomycotina</taxon>
        <taxon>Dothideomycetes</taxon>
        <taxon>Dothideomycetidae</taxon>
        <taxon>Mycosphaerellales</taxon>
        <taxon>Mycosphaerellaceae</taxon>
        <taxon>Ramularia</taxon>
    </lineage>
</organism>
<dbReference type="InterPro" id="IPR020846">
    <property type="entry name" value="MFS_dom"/>
</dbReference>
<evidence type="ECO:0000256" key="2">
    <source>
        <dbReference type="ARBA" id="ARBA00022448"/>
    </source>
</evidence>
<dbReference type="GeneID" id="35597372"/>
<keyword evidence="3 6" id="KW-0812">Transmembrane</keyword>
<dbReference type="InterPro" id="IPR036259">
    <property type="entry name" value="MFS_trans_sf"/>
</dbReference>
<dbReference type="Proteomes" id="UP000225277">
    <property type="component" value="Unassembled WGS sequence"/>
</dbReference>
<feature type="transmembrane region" description="Helical" evidence="6">
    <location>
        <begin position="338"/>
        <end position="358"/>
    </location>
</feature>
<evidence type="ECO:0000313" key="9">
    <source>
        <dbReference type="Proteomes" id="UP000225277"/>
    </source>
</evidence>
<proteinExistence type="predicted"/>
<dbReference type="OrthoDB" id="2962993at2759"/>
<reference evidence="8 9" key="1">
    <citation type="submission" date="2016-03" db="EMBL/GenBank/DDBJ databases">
        <authorList>
            <person name="Ploux O."/>
        </authorList>
    </citation>
    <scope>NUCLEOTIDE SEQUENCE [LARGE SCALE GENOMIC DNA]</scope>
    <source>
        <strain evidence="8 9">URUG2</strain>
    </source>
</reference>
<feature type="transmembrane region" description="Helical" evidence="6">
    <location>
        <begin position="463"/>
        <end position="485"/>
    </location>
</feature>
<evidence type="ECO:0000256" key="3">
    <source>
        <dbReference type="ARBA" id="ARBA00022692"/>
    </source>
</evidence>
<keyword evidence="4 6" id="KW-1133">Transmembrane helix</keyword>
<keyword evidence="5 6" id="KW-0472">Membrane</keyword>
<feature type="transmembrane region" description="Helical" evidence="6">
    <location>
        <begin position="194"/>
        <end position="214"/>
    </location>
</feature>
<dbReference type="InterPro" id="IPR011701">
    <property type="entry name" value="MFS"/>
</dbReference>
<feature type="transmembrane region" description="Helical" evidence="6">
    <location>
        <begin position="392"/>
        <end position="411"/>
    </location>
</feature>
<dbReference type="PANTHER" id="PTHR43791">
    <property type="entry name" value="PERMEASE-RELATED"/>
    <property type="match status" value="1"/>
</dbReference>
<evidence type="ECO:0000256" key="6">
    <source>
        <dbReference type="SAM" id="Phobius"/>
    </source>
</evidence>
<evidence type="ECO:0000256" key="5">
    <source>
        <dbReference type="ARBA" id="ARBA00023136"/>
    </source>
</evidence>
<evidence type="ECO:0000259" key="7">
    <source>
        <dbReference type="PROSITE" id="PS50850"/>
    </source>
</evidence>
<feature type="domain" description="Major facilitator superfamily (MFS) profile" evidence="7">
    <location>
        <begin position="64"/>
        <end position="489"/>
    </location>
</feature>
<dbReference type="EMBL" id="FJUY01000002">
    <property type="protein sequence ID" value="CZT16308.1"/>
    <property type="molecule type" value="Genomic_DNA"/>
</dbReference>
<dbReference type="GO" id="GO:0022857">
    <property type="term" value="F:transmembrane transporter activity"/>
    <property type="evidence" value="ECO:0007669"/>
    <property type="project" value="InterPro"/>
</dbReference>
<protein>
    <submittedName>
        <fullName evidence="8">Related to permease of the major facilitator superfamily</fullName>
    </submittedName>
</protein>
<evidence type="ECO:0000313" key="8">
    <source>
        <dbReference type="EMBL" id="CZT16308.1"/>
    </source>
</evidence>
<evidence type="ECO:0000256" key="1">
    <source>
        <dbReference type="ARBA" id="ARBA00004141"/>
    </source>
</evidence>